<feature type="transmembrane region" description="Helical" evidence="12">
    <location>
        <begin position="12"/>
        <end position="32"/>
    </location>
</feature>
<evidence type="ECO:0000256" key="10">
    <source>
        <dbReference type="ARBA" id="ARBA00022989"/>
    </source>
</evidence>
<comment type="subcellular location">
    <subcellularLocation>
        <location evidence="1">Cell membrane</location>
        <topology evidence="1">Single-pass type II membrane protein</topology>
    </subcellularLocation>
    <subcellularLocation>
        <location evidence="3">Endoplasmic reticulum membrane</location>
        <topology evidence="3">Single-pass type II membrane protein</topology>
    </subcellularLocation>
    <subcellularLocation>
        <location evidence="2">Secreted</location>
        <location evidence="2">Extracellular exosome</location>
    </subcellularLocation>
</comment>
<evidence type="ECO:0000256" key="4">
    <source>
        <dbReference type="ARBA" id="ARBA00011024"/>
    </source>
</evidence>
<dbReference type="GO" id="GO:0005886">
    <property type="term" value="C:plasma membrane"/>
    <property type="evidence" value="ECO:0007669"/>
    <property type="project" value="UniProtKB-SubCell"/>
</dbReference>
<evidence type="ECO:0000256" key="8">
    <source>
        <dbReference type="ARBA" id="ARBA00022692"/>
    </source>
</evidence>
<evidence type="ECO:0000256" key="11">
    <source>
        <dbReference type="ARBA" id="ARBA00023136"/>
    </source>
</evidence>
<keyword evidence="8 12" id="KW-0812">Transmembrane</keyword>
<dbReference type="EMBL" id="JARPUR010000003">
    <property type="protein sequence ID" value="KAK4880770.1"/>
    <property type="molecule type" value="Genomic_DNA"/>
</dbReference>
<reference evidence="14" key="1">
    <citation type="submission" date="2023-01" db="EMBL/GenBank/DDBJ databases">
        <title>Key to firefly adult light organ development and bioluminescence: homeobox transcription factors regulate luciferase expression and transportation to peroxisome.</title>
        <authorList>
            <person name="Fu X."/>
        </authorList>
    </citation>
    <scope>NUCLEOTIDE SEQUENCE [LARGE SCALE GENOMIC DNA]</scope>
</reference>
<comment type="similarity">
    <text evidence="4">Belongs to the TMEM98 family.</text>
</comment>
<evidence type="ECO:0000256" key="3">
    <source>
        <dbReference type="ARBA" id="ARBA00004648"/>
    </source>
</evidence>
<evidence type="ECO:0000256" key="9">
    <source>
        <dbReference type="ARBA" id="ARBA00022824"/>
    </source>
</evidence>
<dbReference type="GO" id="GO:0005576">
    <property type="term" value="C:extracellular region"/>
    <property type="evidence" value="ECO:0007669"/>
    <property type="project" value="UniProtKB-SubCell"/>
</dbReference>
<dbReference type="GO" id="GO:0005789">
    <property type="term" value="C:endoplasmic reticulum membrane"/>
    <property type="evidence" value="ECO:0007669"/>
    <property type="project" value="UniProtKB-SubCell"/>
</dbReference>
<evidence type="ECO:0000313" key="13">
    <source>
        <dbReference type="EMBL" id="KAK4880770.1"/>
    </source>
</evidence>
<gene>
    <name evidence="13" type="ORF">RN001_008916</name>
</gene>
<evidence type="ECO:0000256" key="5">
    <source>
        <dbReference type="ARBA" id="ARBA00014380"/>
    </source>
</evidence>
<proteinExistence type="inferred from homology"/>
<keyword evidence="14" id="KW-1185">Reference proteome</keyword>
<comment type="caution">
    <text evidence="13">The sequence shown here is derived from an EMBL/GenBank/DDBJ whole genome shotgun (WGS) entry which is preliminary data.</text>
</comment>
<protein>
    <recommendedName>
        <fullName evidence="5">Transmembrane protein 98</fullName>
    </recommendedName>
</protein>
<name>A0AAN7SRJ5_9COLE</name>
<dbReference type="InterPro" id="IPR029668">
    <property type="entry name" value="TMEM98"/>
</dbReference>
<evidence type="ECO:0000256" key="7">
    <source>
        <dbReference type="ARBA" id="ARBA00022525"/>
    </source>
</evidence>
<keyword evidence="10 12" id="KW-1133">Transmembrane helix</keyword>
<keyword evidence="9" id="KW-0256">Endoplasmic reticulum</keyword>
<dbReference type="AlphaFoldDB" id="A0AAN7SRJ5"/>
<organism evidence="13 14">
    <name type="scientific">Aquatica leii</name>
    <dbReference type="NCBI Taxonomy" id="1421715"/>
    <lineage>
        <taxon>Eukaryota</taxon>
        <taxon>Metazoa</taxon>
        <taxon>Ecdysozoa</taxon>
        <taxon>Arthropoda</taxon>
        <taxon>Hexapoda</taxon>
        <taxon>Insecta</taxon>
        <taxon>Pterygota</taxon>
        <taxon>Neoptera</taxon>
        <taxon>Endopterygota</taxon>
        <taxon>Coleoptera</taxon>
        <taxon>Polyphaga</taxon>
        <taxon>Elateriformia</taxon>
        <taxon>Elateroidea</taxon>
        <taxon>Lampyridae</taxon>
        <taxon>Luciolinae</taxon>
        <taxon>Aquatica</taxon>
    </lineage>
</organism>
<dbReference type="PANTHER" id="PTHR32510">
    <property type="entry name" value="TRANSMEMBRANE PROTEIN 98"/>
    <property type="match status" value="1"/>
</dbReference>
<keyword evidence="7" id="KW-0964">Secreted</keyword>
<keyword evidence="6" id="KW-1003">Cell membrane</keyword>
<dbReference type="Gene3D" id="1.20.1410.10">
    <property type="entry name" value="I/LWEQ domain"/>
    <property type="match status" value="1"/>
</dbReference>
<sequence>MKPEYTEMIAAIAIAVLSVIFISAFLVLVVICKRQRMYIKSRLCDSDDVTASRPEVMLIKPEKYESDFGAVTLSPYLEQMLADDQWIGDATGLVPHCLAVLKICRFLTERLTALAIVPMRTSNEGLTQIVDSARKISGRVDDMVRSMYPPLDPRLLEARAAALTLAVTQLAIVARYECGKKDKIVTWIQSSLSEMDRHLMVLREAAVTQESLNKIQNMTPEELSSMNF</sequence>
<dbReference type="Proteomes" id="UP001353858">
    <property type="component" value="Unassembled WGS sequence"/>
</dbReference>
<evidence type="ECO:0000256" key="12">
    <source>
        <dbReference type="SAM" id="Phobius"/>
    </source>
</evidence>
<accession>A0AAN7SRJ5</accession>
<evidence type="ECO:0000256" key="1">
    <source>
        <dbReference type="ARBA" id="ARBA00004401"/>
    </source>
</evidence>
<evidence type="ECO:0000256" key="2">
    <source>
        <dbReference type="ARBA" id="ARBA00004550"/>
    </source>
</evidence>
<evidence type="ECO:0000313" key="14">
    <source>
        <dbReference type="Proteomes" id="UP001353858"/>
    </source>
</evidence>
<keyword evidence="11 12" id="KW-0472">Membrane</keyword>
<dbReference type="PANTHER" id="PTHR32510:SF3">
    <property type="entry name" value="TRANSMEMBRANE PROTEIN 98"/>
    <property type="match status" value="1"/>
</dbReference>
<evidence type="ECO:0000256" key="6">
    <source>
        <dbReference type="ARBA" id="ARBA00022475"/>
    </source>
</evidence>